<name>A0A1Z2LBG2_9ACTN</name>
<dbReference type="OrthoDB" id="9799122at2"/>
<evidence type="ECO:0000259" key="1">
    <source>
        <dbReference type="Pfam" id="PF01323"/>
    </source>
</evidence>
<dbReference type="CDD" id="cd03024">
    <property type="entry name" value="DsbA_FrnE"/>
    <property type="match status" value="1"/>
</dbReference>
<dbReference type="Pfam" id="PF01323">
    <property type="entry name" value="DSBA"/>
    <property type="match status" value="1"/>
</dbReference>
<dbReference type="EMBL" id="CP021744">
    <property type="protein sequence ID" value="ARZ71632.1"/>
    <property type="molecule type" value="Genomic_DNA"/>
</dbReference>
<dbReference type="Gene3D" id="3.40.30.10">
    <property type="entry name" value="Glutaredoxin"/>
    <property type="match status" value="1"/>
</dbReference>
<dbReference type="InterPro" id="IPR001853">
    <property type="entry name" value="DSBA-like_thioredoxin_dom"/>
</dbReference>
<dbReference type="InterPro" id="IPR036249">
    <property type="entry name" value="Thioredoxin-like_sf"/>
</dbReference>
<feature type="domain" description="DSBA-like thioredoxin" evidence="1">
    <location>
        <begin position="13"/>
        <end position="206"/>
    </location>
</feature>
<dbReference type="PANTHER" id="PTHR13887:SF41">
    <property type="entry name" value="THIOREDOXIN SUPERFAMILY PROTEIN"/>
    <property type="match status" value="1"/>
</dbReference>
<protein>
    <recommendedName>
        <fullName evidence="1">DSBA-like thioredoxin domain-containing protein</fullName>
    </recommendedName>
</protein>
<evidence type="ECO:0000313" key="2">
    <source>
        <dbReference type="EMBL" id="ARZ71632.1"/>
    </source>
</evidence>
<evidence type="ECO:0000313" key="3">
    <source>
        <dbReference type="Proteomes" id="UP000195755"/>
    </source>
</evidence>
<dbReference type="PANTHER" id="PTHR13887">
    <property type="entry name" value="GLUTATHIONE S-TRANSFERASE KAPPA"/>
    <property type="match status" value="1"/>
</dbReference>
<organism evidence="2 3">
    <name type="scientific">Streptomyces albireticuli</name>
    <dbReference type="NCBI Taxonomy" id="1940"/>
    <lineage>
        <taxon>Bacteria</taxon>
        <taxon>Bacillati</taxon>
        <taxon>Actinomycetota</taxon>
        <taxon>Actinomycetes</taxon>
        <taxon>Kitasatosporales</taxon>
        <taxon>Streptomycetaceae</taxon>
        <taxon>Streptomyces</taxon>
    </lineage>
</organism>
<dbReference type="RefSeq" id="WP_087929405.1">
    <property type="nucleotide sequence ID" value="NZ_CP021744.1"/>
</dbReference>
<dbReference type="KEGG" id="salj:SMD11_6056"/>
<accession>A0A1Z2LBG2</accession>
<dbReference type="SUPFAM" id="SSF52833">
    <property type="entry name" value="Thioredoxin-like"/>
    <property type="match status" value="1"/>
</dbReference>
<dbReference type="AlphaFoldDB" id="A0A1Z2LBG2"/>
<gene>
    <name evidence="2" type="ORF">SMD11_6056</name>
</gene>
<dbReference type="Proteomes" id="UP000195755">
    <property type="component" value="Chromosome"/>
</dbReference>
<sequence>MTTVSDRPTPRRVDIVLDIICAHSYIGYTRFARAARRFRDEGGELEVRFHPYQLDPDASPAGEPLLAALERKFGGGVRAETARVAAHAAHDGLVLDYENAVHTATLEAHRHLVLAAGQGKAEELAERLFRAYFTDAVNISDPAVLARLADETGVRTGEDPAEGADEVRAGLERVRRGNVRAIPVLLFENGPTFTGAQSEEAYLAALRTTA</sequence>
<reference evidence="2 3" key="1">
    <citation type="submission" date="2017-06" db="EMBL/GenBank/DDBJ databases">
        <title>Streptomyces albireticuli Genome sequencing and assembly.</title>
        <authorList>
            <person name="Wang Y."/>
            <person name="Du B."/>
            <person name="Ding Y."/>
            <person name="Liu H."/>
            <person name="Hou Q."/>
            <person name="Liu K."/>
            <person name="Yao L."/>
            <person name="Wang C."/>
        </authorList>
    </citation>
    <scope>NUCLEOTIDE SEQUENCE [LARGE SCALE GENOMIC DNA]</scope>
    <source>
        <strain evidence="2 3">MDJK11</strain>
    </source>
</reference>
<proteinExistence type="predicted"/>
<dbReference type="GO" id="GO:0016491">
    <property type="term" value="F:oxidoreductase activity"/>
    <property type="evidence" value="ECO:0007669"/>
    <property type="project" value="InterPro"/>
</dbReference>